<dbReference type="EMBL" id="CP002382">
    <property type="protein sequence ID" value="AEP09237.1"/>
    <property type="molecule type" value="Genomic_DNA"/>
</dbReference>
<dbReference type="Proteomes" id="UP000009286">
    <property type="component" value="Chromosome"/>
</dbReference>
<keyword evidence="2" id="KW-1185">Reference proteome</keyword>
<proteinExistence type="predicted"/>
<dbReference type="HOGENOM" id="CLU_692250_0_0_5"/>
<gene>
    <name evidence="1" type="ordered locus">MICA_904</name>
</gene>
<dbReference type="STRING" id="856793.MICA_904"/>
<accession>G2KSF3</accession>
<organism evidence="1 2">
    <name type="scientific">Micavibrio aeruginosavorus (strain ARL-13)</name>
    <dbReference type="NCBI Taxonomy" id="856793"/>
    <lineage>
        <taxon>Bacteria</taxon>
        <taxon>Pseudomonadati</taxon>
        <taxon>Bdellovibrionota</taxon>
        <taxon>Bdellovibrionia</taxon>
        <taxon>Bdellovibrionales</taxon>
        <taxon>Pseudobdellovibrionaceae</taxon>
        <taxon>Micavibrio</taxon>
    </lineage>
</organism>
<evidence type="ECO:0000313" key="2">
    <source>
        <dbReference type="Proteomes" id="UP000009286"/>
    </source>
</evidence>
<reference evidence="1 2" key="1">
    <citation type="journal article" date="2011" name="BMC Genomics">
        <title>Genomic insights into an obligate epibiotic bacterial predator: Micavibrio aeruginosavorus ARL-13.</title>
        <authorList>
            <person name="Wang Z."/>
            <person name="Kadouri D."/>
            <person name="Wu M."/>
        </authorList>
    </citation>
    <scope>NUCLEOTIDE SEQUENCE [LARGE SCALE GENOMIC DNA]</scope>
    <source>
        <strain evidence="1 2">ARL-13</strain>
    </source>
</reference>
<dbReference type="AlphaFoldDB" id="G2KSF3"/>
<evidence type="ECO:0000313" key="1">
    <source>
        <dbReference type="EMBL" id="AEP09237.1"/>
    </source>
</evidence>
<dbReference type="eggNOG" id="COG4968">
    <property type="taxonomic scope" value="Bacteria"/>
</dbReference>
<name>G2KSF3_MICAA</name>
<dbReference type="KEGG" id="mai:MICA_904"/>
<protein>
    <submittedName>
        <fullName evidence="1">Uncharacterized protein</fullName>
    </submittedName>
</protein>
<sequence length="403" mass="43142">MVIVVMITSLIMGAVFNILNQDGEIKSARMNGIFDSVLLGMAEYYRIYGFYPCPASPTLRPGDANYGEPNFDAGGNCMAPAGGVAAAGIGGGTVIIGSVPVRALNRAMGCTETDDADLPDNLKQVFQNKLNSVQQIFFDSDANYADYGDFDQDTEADRNTLNVTETSRKCVVDSLGRDIYGTKLTYAVTRDATRLSQNPVSGNIRIINRNGQQATADLVPFVVLSHGPDTKGAWVDESGVRAFNCGTTSALDNENCDNDAVFRAMPFAGMGDMNNNNHFDDRVEFSLNGYLREKDVWRWAQGASVDNRNVVLDTETSQSLSIGVPGTAGIDDKARLSVYGGNVEIDGDLKAVGTTAASIEQSQVKADTTVIAQENIVVDDELGGGQAIAPKFCYKPAITANCQ</sequence>